<evidence type="ECO:0000313" key="1">
    <source>
        <dbReference type="EMBL" id="BBB90169.1"/>
    </source>
</evidence>
<dbReference type="AlphaFoldDB" id="A0A348AGH1"/>
<dbReference type="EMBL" id="AP018449">
    <property type="protein sequence ID" value="BBB90169.1"/>
    <property type="molecule type" value="Genomic_DNA"/>
</dbReference>
<dbReference type="Proteomes" id="UP000276437">
    <property type="component" value="Chromosome"/>
</dbReference>
<gene>
    <name evidence="1" type="ORF">MAMMFC1_00817</name>
</gene>
<keyword evidence="2" id="KW-1185">Reference proteome</keyword>
<sequence>MIQNIRGNNSISTIETFNPLQTIKKAQNNSYSDSFLKTETLFSTIPDVYSNKMEEPISPSDEKYFGIASNGTNTLRFPADNAPLSAKKAWVEAMKSLTPDEQFMAKTEIFIRVPSRAFGLVMLKIL</sequence>
<evidence type="ECO:0000313" key="2">
    <source>
        <dbReference type="Proteomes" id="UP000276437"/>
    </source>
</evidence>
<reference evidence="1 2" key="1">
    <citation type="journal article" date="2018" name="Int. J. Syst. Evol. Microbiol.">
        <title>Methylomusa anaerophila gen. nov., sp. nov., an anaerobic methanol-utilizing bacterium isolated from a microbial fuel cell.</title>
        <authorList>
            <person name="Amano N."/>
            <person name="Yamamuro A."/>
            <person name="Miyahara M."/>
            <person name="Kouzuma A."/>
            <person name="Abe T."/>
            <person name="Watanabe K."/>
        </authorList>
    </citation>
    <scope>NUCLEOTIDE SEQUENCE [LARGE SCALE GENOMIC DNA]</scope>
    <source>
        <strain evidence="1 2">MMFC1</strain>
    </source>
</reference>
<dbReference type="OrthoDB" id="6118848at2"/>
<name>A0A348AGH1_9FIRM</name>
<protein>
    <submittedName>
        <fullName evidence="1">Uncharacterized protein</fullName>
    </submittedName>
</protein>
<organism evidence="1 2">
    <name type="scientific">Methylomusa anaerophila</name>
    <dbReference type="NCBI Taxonomy" id="1930071"/>
    <lineage>
        <taxon>Bacteria</taxon>
        <taxon>Bacillati</taxon>
        <taxon>Bacillota</taxon>
        <taxon>Negativicutes</taxon>
        <taxon>Selenomonadales</taxon>
        <taxon>Sporomusaceae</taxon>
        <taxon>Methylomusa</taxon>
    </lineage>
</organism>
<proteinExistence type="predicted"/>
<accession>A0A348AGH1</accession>
<dbReference type="KEGG" id="mana:MAMMFC1_00817"/>